<comment type="subcellular location">
    <subcellularLocation>
        <location evidence="1">Cell inner membrane</location>
        <topology evidence="1">Multi-pass membrane protein</topology>
    </subcellularLocation>
</comment>
<proteinExistence type="inferred from homology"/>
<evidence type="ECO:0000256" key="4">
    <source>
        <dbReference type="ARBA" id="ARBA00022519"/>
    </source>
</evidence>
<accession>A0ABU0AZ11</accession>
<comment type="caution">
    <text evidence="11">The sequence shown here is derived from an EMBL/GenBank/DDBJ whole genome shotgun (WGS) entry which is preliminary data.</text>
</comment>
<keyword evidence="12" id="KW-1185">Reference proteome</keyword>
<dbReference type="PANTHER" id="PTHR35011:SF2">
    <property type="entry name" value="2,3-DIKETO-L-GULONATE TRAP TRANSPORTER SMALL PERMEASE PROTEIN YIAM"/>
    <property type="match status" value="1"/>
</dbReference>
<feature type="transmembrane region" description="Helical" evidence="9">
    <location>
        <begin position="122"/>
        <end position="147"/>
    </location>
</feature>
<feature type="transmembrane region" description="Helical" evidence="9">
    <location>
        <begin position="84"/>
        <end position="102"/>
    </location>
</feature>
<dbReference type="InterPro" id="IPR055348">
    <property type="entry name" value="DctQ"/>
</dbReference>
<feature type="transmembrane region" description="Helical" evidence="9">
    <location>
        <begin position="44"/>
        <end position="63"/>
    </location>
</feature>
<dbReference type="Proteomes" id="UP001236559">
    <property type="component" value="Unassembled WGS sequence"/>
</dbReference>
<dbReference type="EMBL" id="JAUSTN010000011">
    <property type="protein sequence ID" value="MDQ0275658.1"/>
    <property type="molecule type" value="Genomic_DNA"/>
</dbReference>
<dbReference type="PANTHER" id="PTHR35011">
    <property type="entry name" value="2,3-DIKETO-L-GULONATE TRAP TRANSPORTER SMALL PERMEASE PROTEIN YIAM"/>
    <property type="match status" value="1"/>
</dbReference>
<evidence type="ECO:0000256" key="5">
    <source>
        <dbReference type="ARBA" id="ARBA00022692"/>
    </source>
</evidence>
<keyword evidence="7 9" id="KW-0472">Membrane</keyword>
<organism evidence="11 12">
    <name type="scientific">Peptoniphilus koenoeneniae</name>
    <dbReference type="NCBI Taxonomy" id="507751"/>
    <lineage>
        <taxon>Bacteria</taxon>
        <taxon>Bacillati</taxon>
        <taxon>Bacillota</taxon>
        <taxon>Tissierellia</taxon>
        <taxon>Tissierellales</taxon>
        <taxon>Peptoniphilaceae</taxon>
        <taxon>Peptoniphilus</taxon>
    </lineage>
</organism>
<evidence type="ECO:0000256" key="7">
    <source>
        <dbReference type="ARBA" id="ARBA00023136"/>
    </source>
</evidence>
<evidence type="ECO:0000256" key="6">
    <source>
        <dbReference type="ARBA" id="ARBA00022989"/>
    </source>
</evidence>
<feature type="transmembrane region" description="Helical" evidence="9">
    <location>
        <begin position="12"/>
        <end position="32"/>
    </location>
</feature>
<name>A0ABU0AZ11_9FIRM</name>
<evidence type="ECO:0000313" key="11">
    <source>
        <dbReference type="EMBL" id="MDQ0275658.1"/>
    </source>
</evidence>
<keyword evidence="5 9" id="KW-0812">Transmembrane</keyword>
<evidence type="ECO:0000256" key="1">
    <source>
        <dbReference type="ARBA" id="ARBA00004429"/>
    </source>
</evidence>
<evidence type="ECO:0000313" key="12">
    <source>
        <dbReference type="Proteomes" id="UP001236559"/>
    </source>
</evidence>
<evidence type="ECO:0000256" key="3">
    <source>
        <dbReference type="ARBA" id="ARBA00022475"/>
    </source>
</evidence>
<comment type="similarity">
    <text evidence="8">Belongs to the TRAP transporter small permease family.</text>
</comment>
<evidence type="ECO:0000256" key="9">
    <source>
        <dbReference type="SAM" id="Phobius"/>
    </source>
</evidence>
<feature type="domain" description="Tripartite ATP-independent periplasmic transporters DctQ component" evidence="10">
    <location>
        <begin position="24"/>
        <end position="151"/>
    </location>
</feature>
<dbReference type="RefSeq" id="WP_023055286.1">
    <property type="nucleotide sequence ID" value="NZ_JAUSTN010000011.1"/>
</dbReference>
<keyword evidence="3" id="KW-1003">Cell membrane</keyword>
<evidence type="ECO:0000256" key="2">
    <source>
        <dbReference type="ARBA" id="ARBA00022448"/>
    </source>
</evidence>
<evidence type="ECO:0000259" key="10">
    <source>
        <dbReference type="Pfam" id="PF04290"/>
    </source>
</evidence>
<gene>
    <name evidence="11" type="ORF">J2S72_001694</name>
</gene>
<keyword evidence="6 9" id="KW-1133">Transmembrane helix</keyword>
<evidence type="ECO:0000256" key="8">
    <source>
        <dbReference type="ARBA" id="ARBA00038436"/>
    </source>
</evidence>
<keyword evidence="2" id="KW-0813">Transport</keyword>
<keyword evidence="4" id="KW-0997">Cell inner membrane</keyword>
<reference evidence="11 12" key="1">
    <citation type="submission" date="2023-07" db="EMBL/GenBank/DDBJ databases">
        <title>Genomic Encyclopedia of Type Strains, Phase IV (KMG-IV): sequencing the most valuable type-strain genomes for metagenomic binning, comparative biology and taxonomic classification.</title>
        <authorList>
            <person name="Goeker M."/>
        </authorList>
    </citation>
    <scope>NUCLEOTIDE SEQUENCE [LARGE SCALE GENOMIC DNA]</scope>
    <source>
        <strain evidence="11 12">DSM 22616</strain>
    </source>
</reference>
<sequence length="157" mass="17617">MKKIYDLLCKLETIICGIFLILVVVLVFLSALTRKFNIPMQKSLDVAQLLFAWLAFIGADIALRQEKLVGVDIFTSKMSKKANGICRIISHLLMIALLVVFVIKGFDLTMNSWDRSFQSLKLSYACVTMSLPVGSLLMILSTLTLIAKDIRMIRGEN</sequence>
<dbReference type="Pfam" id="PF04290">
    <property type="entry name" value="DctQ"/>
    <property type="match status" value="1"/>
</dbReference>
<dbReference type="InterPro" id="IPR007387">
    <property type="entry name" value="TRAP_DctQ"/>
</dbReference>
<protein>
    <submittedName>
        <fullName evidence="11">TRAP-type C4-dicarboxylate transport system permease small subunit</fullName>
    </submittedName>
</protein>